<organism evidence="1 2">
    <name type="scientific">Actinoallomurus oryzae</name>
    <dbReference type="NCBI Taxonomy" id="502180"/>
    <lineage>
        <taxon>Bacteria</taxon>
        <taxon>Bacillati</taxon>
        <taxon>Actinomycetota</taxon>
        <taxon>Actinomycetes</taxon>
        <taxon>Streptosporangiales</taxon>
        <taxon>Thermomonosporaceae</taxon>
        <taxon>Actinoallomurus</taxon>
    </lineage>
</organism>
<gene>
    <name evidence="1" type="ORF">GCM10023191_091970</name>
</gene>
<dbReference type="Proteomes" id="UP001500503">
    <property type="component" value="Unassembled WGS sequence"/>
</dbReference>
<comment type="caution">
    <text evidence="1">The sequence shown here is derived from an EMBL/GenBank/DDBJ whole genome shotgun (WGS) entry which is preliminary data.</text>
</comment>
<reference evidence="2" key="1">
    <citation type="journal article" date="2019" name="Int. J. Syst. Evol. Microbiol.">
        <title>The Global Catalogue of Microorganisms (GCM) 10K type strain sequencing project: providing services to taxonomists for standard genome sequencing and annotation.</title>
        <authorList>
            <consortium name="The Broad Institute Genomics Platform"/>
            <consortium name="The Broad Institute Genome Sequencing Center for Infectious Disease"/>
            <person name="Wu L."/>
            <person name="Ma J."/>
        </authorList>
    </citation>
    <scope>NUCLEOTIDE SEQUENCE [LARGE SCALE GENOMIC DNA]</scope>
    <source>
        <strain evidence="2">JCM 17933</strain>
    </source>
</reference>
<dbReference type="EMBL" id="BAABHF010000059">
    <property type="protein sequence ID" value="GAA4518203.1"/>
    <property type="molecule type" value="Genomic_DNA"/>
</dbReference>
<evidence type="ECO:0000313" key="1">
    <source>
        <dbReference type="EMBL" id="GAA4518203.1"/>
    </source>
</evidence>
<sequence>MLPIDPGADIARRAWIPCPRCRDHEGCDDCGAGRTCTVHWRYLLANRGRVLYLQCPSCTHLWEHETPLGGDAA</sequence>
<proteinExistence type="predicted"/>
<accession>A0ABP8R4P7</accession>
<evidence type="ECO:0000313" key="2">
    <source>
        <dbReference type="Proteomes" id="UP001500503"/>
    </source>
</evidence>
<dbReference type="RefSeq" id="WP_329236186.1">
    <property type="nucleotide sequence ID" value="NZ_BAABHF010000059.1"/>
</dbReference>
<evidence type="ECO:0008006" key="3">
    <source>
        <dbReference type="Google" id="ProtNLM"/>
    </source>
</evidence>
<keyword evidence="2" id="KW-1185">Reference proteome</keyword>
<protein>
    <recommendedName>
        <fullName evidence="3">DNA-binding protein</fullName>
    </recommendedName>
</protein>
<name>A0ABP8R4P7_9ACTN</name>